<dbReference type="GO" id="GO:0046872">
    <property type="term" value="F:metal ion binding"/>
    <property type="evidence" value="ECO:0007669"/>
    <property type="project" value="UniProtKB-KW"/>
</dbReference>
<evidence type="ECO:0000259" key="4">
    <source>
        <dbReference type="PROSITE" id="PS51471"/>
    </source>
</evidence>
<comment type="similarity">
    <text evidence="3">Belongs to the iron/ascorbate-dependent oxidoreductase family.</text>
</comment>
<evidence type="ECO:0000313" key="5">
    <source>
        <dbReference type="EMBL" id="THF97849.1"/>
    </source>
</evidence>
<organism evidence="5 6">
    <name type="scientific">Camellia sinensis var. sinensis</name>
    <name type="common">China tea</name>
    <dbReference type="NCBI Taxonomy" id="542762"/>
    <lineage>
        <taxon>Eukaryota</taxon>
        <taxon>Viridiplantae</taxon>
        <taxon>Streptophyta</taxon>
        <taxon>Embryophyta</taxon>
        <taxon>Tracheophyta</taxon>
        <taxon>Spermatophyta</taxon>
        <taxon>Magnoliopsida</taxon>
        <taxon>eudicotyledons</taxon>
        <taxon>Gunneridae</taxon>
        <taxon>Pentapetalae</taxon>
        <taxon>asterids</taxon>
        <taxon>Ericales</taxon>
        <taxon>Theaceae</taxon>
        <taxon>Camellia</taxon>
    </lineage>
</organism>
<dbReference type="InterPro" id="IPR005123">
    <property type="entry name" value="Oxoglu/Fe-dep_dioxygenase_dom"/>
</dbReference>
<dbReference type="InterPro" id="IPR050231">
    <property type="entry name" value="Iron_ascorbate_oxido_reductase"/>
</dbReference>
<protein>
    <recommendedName>
        <fullName evidence="4">Fe2OG dioxygenase domain-containing protein</fullName>
    </recommendedName>
</protein>
<dbReference type="Pfam" id="PF14226">
    <property type="entry name" value="DIOX_N"/>
    <property type="match status" value="1"/>
</dbReference>
<dbReference type="InterPro" id="IPR027443">
    <property type="entry name" value="IPNS-like_sf"/>
</dbReference>
<keyword evidence="2 3" id="KW-0408">Iron</keyword>
<evidence type="ECO:0000313" key="6">
    <source>
        <dbReference type="Proteomes" id="UP000306102"/>
    </source>
</evidence>
<dbReference type="EMBL" id="SDRB02012415">
    <property type="protein sequence ID" value="THF97849.1"/>
    <property type="molecule type" value="Genomic_DNA"/>
</dbReference>
<keyword evidence="1 3" id="KW-0479">Metal-binding</keyword>
<dbReference type="InterPro" id="IPR026992">
    <property type="entry name" value="DIOX_N"/>
</dbReference>
<dbReference type="STRING" id="542762.A0A4S4D627"/>
<sequence>MPPPPPSPSPPPSSPLLNHPKHPVFDASLLKHELNIPPQFIWPDHEKPSLHEPPPLFVPSIDLGAFISGDPLSVSTAIHLVDEACKKHGLFLVINHGVSKELISEAHKNMDLFFDMPLKEKQRAQKNVGEYHGYASSFTGRYSSRLPWKETLSFIYCDEGGSSNVVGEYLVSTMGEDFRQFGAHDTLGTGPHRDPNLLTILHQDNVGGLQVFVDQQWHSILPNSQAFVVSIGDTFMALSNGIYKSCLHRAVVNKQVPRKSLTFFLSPNMDKVVSPPNGLVNSHNPRIYPDFTWPTLLEFTQKHYKVDIDTIDVFSNWLQCKTN</sequence>
<keyword evidence="6" id="KW-1185">Reference proteome</keyword>
<comment type="caution">
    <text evidence="5">The sequence shown here is derived from an EMBL/GenBank/DDBJ whole genome shotgun (WGS) entry which is preliminary data.</text>
</comment>
<evidence type="ECO:0000256" key="1">
    <source>
        <dbReference type="ARBA" id="ARBA00022723"/>
    </source>
</evidence>
<dbReference type="Gene3D" id="2.60.120.330">
    <property type="entry name" value="B-lactam Antibiotic, Isopenicillin N Synthase, Chain"/>
    <property type="match status" value="2"/>
</dbReference>
<evidence type="ECO:0000256" key="3">
    <source>
        <dbReference type="RuleBase" id="RU003682"/>
    </source>
</evidence>
<dbReference type="AlphaFoldDB" id="A0A4S4D627"/>
<dbReference type="InterPro" id="IPR044861">
    <property type="entry name" value="IPNS-like_FE2OG_OXY"/>
</dbReference>
<dbReference type="Proteomes" id="UP000306102">
    <property type="component" value="Unassembled WGS sequence"/>
</dbReference>
<reference evidence="5 6" key="1">
    <citation type="journal article" date="2018" name="Proc. Natl. Acad. Sci. U.S.A.">
        <title>Draft genome sequence of Camellia sinensis var. sinensis provides insights into the evolution of the tea genome and tea quality.</title>
        <authorList>
            <person name="Wei C."/>
            <person name="Yang H."/>
            <person name="Wang S."/>
            <person name="Zhao J."/>
            <person name="Liu C."/>
            <person name="Gao L."/>
            <person name="Xia E."/>
            <person name="Lu Y."/>
            <person name="Tai Y."/>
            <person name="She G."/>
            <person name="Sun J."/>
            <person name="Cao H."/>
            <person name="Tong W."/>
            <person name="Gao Q."/>
            <person name="Li Y."/>
            <person name="Deng W."/>
            <person name="Jiang X."/>
            <person name="Wang W."/>
            <person name="Chen Q."/>
            <person name="Zhang S."/>
            <person name="Li H."/>
            <person name="Wu J."/>
            <person name="Wang P."/>
            <person name="Li P."/>
            <person name="Shi C."/>
            <person name="Zheng F."/>
            <person name="Jian J."/>
            <person name="Huang B."/>
            <person name="Shan D."/>
            <person name="Shi M."/>
            <person name="Fang C."/>
            <person name="Yue Y."/>
            <person name="Li F."/>
            <person name="Li D."/>
            <person name="Wei S."/>
            <person name="Han B."/>
            <person name="Jiang C."/>
            <person name="Yin Y."/>
            <person name="Xia T."/>
            <person name="Zhang Z."/>
            <person name="Bennetzen J.L."/>
            <person name="Zhao S."/>
            <person name="Wan X."/>
        </authorList>
    </citation>
    <scope>NUCLEOTIDE SEQUENCE [LARGE SCALE GENOMIC DNA]</scope>
    <source>
        <strain evidence="6">cv. Shuchazao</strain>
        <tissue evidence="5">Leaf</tissue>
    </source>
</reference>
<proteinExistence type="inferred from homology"/>
<keyword evidence="3" id="KW-0560">Oxidoreductase</keyword>
<name>A0A4S4D627_CAMSN</name>
<dbReference type="GO" id="GO:0016705">
    <property type="term" value="F:oxidoreductase activity, acting on paired donors, with incorporation or reduction of molecular oxygen"/>
    <property type="evidence" value="ECO:0007669"/>
    <property type="project" value="UniProtKB-ARBA"/>
</dbReference>
<accession>A0A4S4D627</accession>
<evidence type="ECO:0000256" key="2">
    <source>
        <dbReference type="ARBA" id="ARBA00023004"/>
    </source>
</evidence>
<gene>
    <name evidence="5" type="ORF">TEA_008918</name>
</gene>
<dbReference type="PANTHER" id="PTHR47990">
    <property type="entry name" value="2-OXOGLUTARATE (2OG) AND FE(II)-DEPENDENT OXYGENASE SUPERFAMILY PROTEIN-RELATED"/>
    <property type="match status" value="1"/>
</dbReference>
<dbReference type="PROSITE" id="PS51471">
    <property type="entry name" value="FE2OG_OXY"/>
    <property type="match status" value="1"/>
</dbReference>
<feature type="domain" description="Fe2OG dioxygenase" evidence="4">
    <location>
        <begin position="170"/>
        <end position="267"/>
    </location>
</feature>
<dbReference type="SUPFAM" id="SSF51197">
    <property type="entry name" value="Clavaminate synthase-like"/>
    <property type="match status" value="1"/>
</dbReference>
<dbReference type="Pfam" id="PF03171">
    <property type="entry name" value="2OG-FeII_Oxy"/>
    <property type="match status" value="1"/>
</dbReference>